<evidence type="ECO:0000259" key="7">
    <source>
        <dbReference type="PROSITE" id="PS50110"/>
    </source>
</evidence>
<dbReference type="PROSITE" id="PS50110">
    <property type="entry name" value="RESPONSE_REGULATORY"/>
    <property type="match status" value="1"/>
</dbReference>
<dbReference type="PANTHER" id="PTHR43214">
    <property type="entry name" value="TWO-COMPONENT RESPONSE REGULATOR"/>
    <property type="match status" value="1"/>
</dbReference>
<dbReference type="CDD" id="cd06170">
    <property type="entry name" value="LuxR_C_like"/>
    <property type="match status" value="1"/>
</dbReference>
<dbReference type="InterPro" id="IPR000792">
    <property type="entry name" value="Tscrpt_reg_LuxR_C"/>
</dbReference>
<dbReference type="Proteomes" id="UP000475249">
    <property type="component" value="Unassembled WGS sequence"/>
</dbReference>
<dbReference type="PANTHER" id="PTHR43214:SF41">
    <property type="entry name" value="NITRATE_NITRITE RESPONSE REGULATOR PROTEIN NARP"/>
    <property type="match status" value="1"/>
</dbReference>
<evidence type="ECO:0000256" key="5">
    <source>
        <dbReference type="PROSITE-ProRule" id="PRU00169"/>
    </source>
</evidence>
<proteinExistence type="predicted"/>
<organism evidence="8 9">
    <name type="scientific">Poritiphilus flavus</name>
    <dbReference type="NCBI Taxonomy" id="2697053"/>
    <lineage>
        <taxon>Bacteria</taxon>
        <taxon>Pseudomonadati</taxon>
        <taxon>Bacteroidota</taxon>
        <taxon>Flavobacteriia</taxon>
        <taxon>Flavobacteriales</taxon>
        <taxon>Flavobacteriaceae</taxon>
        <taxon>Poritiphilus</taxon>
    </lineage>
</organism>
<dbReference type="PRINTS" id="PR00038">
    <property type="entry name" value="HTHLUXR"/>
</dbReference>
<evidence type="ECO:0000256" key="4">
    <source>
        <dbReference type="ARBA" id="ARBA00023163"/>
    </source>
</evidence>
<dbReference type="AlphaFoldDB" id="A0A6L9EDW1"/>
<dbReference type="PROSITE" id="PS50043">
    <property type="entry name" value="HTH_LUXR_2"/>
    <property type="match status" value="1"/>
</dbReference>
<evidence type="ECO:0000256" key="2">
    <source>
        <dbReference type="ARBA" id="ARBA00023015"/>
    </source>
</evidence>
<name>A0A6L9EDW1_9FLAO</name>
<keyword evidence="9" id="KW-1185">Reference proteome</keyword>
<evidence type="ECO:0000256" key="1">
    <source>
        <dbReference type="ARBA" id="ARBA00022553"/>
    </source>
</evidence>
<dbReference type="RefSeq" id="WP_161435914.1">
    <property type="nucleotide sequence ID" value="NZ_WXYO01000005.1"/>
</dbReference>
<accession>A0A6L9EDW1</accession>
<feature type="domain" description="HTH luxR-type" evidence="6">
    <location>
        <begin position="141"/>
        <end position="207"/>
    </location>
</feature>
<dbReference type="GO" id="GO:0003677">
    <property type="term" value="F:DNA binding"/>
    <property type="evidence" value="ECO:0007669"/>
    <property type="project" value="UniProtKB-KW"/>
</dbReference>
<dbReference type="EMBL" id="WXYO01000005">
    <property type="protein sequence ID" value="NAS12890.1"/>
    <property type="molecule type" value="Genomic_DNA"/>
</dbReference>
<comment type="caution">
    <text evidence="8">The sequence shown here is derived from an EMBL/GenBank/DDBJ whole genome shotgun (WGS) entry which is preliminary data.</text>
</comment>
<dbReference type="Gene3D" id="3.40.50.2300">
    <property type="match status" value="1"/>
</dbReference>
<evidence type="ECO:0000256" key="3">
    <source>
        <dbReference type="ARBA" id="ARBA00023125"/>
    </source>
</evidence>
<keyword evidence="3" id="KW-0238">DNA-binding</keyword>
<gene>
    <name evidence="8" type="ORF">GTQ38_12805</name>
</gene>
<dbReference type="GO" id="GO:0006355">
    <property type="term" value="P:regulation of DNA-templated transcription"/>
    <property type="evidence" value="ECO:0007669"/>
    <property type="project" value="InterPro"/>
</dbReference>
<dbReference type="GO" id="GO:0000160">
    <property type="term" value="P:phosphorelay signal transduction system"/>
    <property type="evidence" value="ECO:0007669"/>
    <property type="project" value="InterPro"/>
</dbReference>
<dbReference type="Pfam" id="PF00196">
    <property type="entry name" value="GerE"/>
    <property type="match status" value="1"/>
</dbReference>
<dbReference type="Pfam" id="PF00072">
    <property type="entry name" value="Response_reg"/>
    <property type="match status" value="1"/>
</dbReference>
<feature type="domain" description="Response regulatory" evidence="7">
    <location>
        <begin position="5"/>
        <end position="120"/>
    </location>
</feature>
<dbReference type="InterPro" id="IPR016032">
    <property type="entry name" value="Sig_transdc_resp-reg_C-effctor"/>
</dbReference>
<evidence type="ECO:0000259" key="6">
    <source>
        <dbReference type="PROSITE" id="PS50043"/>
    </source>
</evidence>
<dbReference type="CDD" id="cd17535">
    <property type="entry name" value="REC_NarL-like"/>
    <property type="match status" value="1"/>
</dbReference>
<feature type="modified residue" description="4-aspartylphosphate" evidence="5">
    <location>
        <position position="55"/>
    </location>
</feature>
<dbReference type="SUPFAM" id="SSF52172">
    <property type="entry name" value="CheY-like"/>
    <property type="match status" value="1"/>
</dbReference>
<dbReference type="SMART" id="SM00421">
    <property type="entry name" value="HTH_LUXR"/>
    <property type="match status" value="1"/>
</dbReference>
<evidence type="ECO:0000313" key="8">
    <source>
        <dbReference type="EMBL" id="NAS12890.1"/>
    </source>
</evidence>
<dbReference type="SMART" id="SM00448">
    <property type="entry name" value="REC"/>
    <property type="match status" value="1"/>
</dbReference>
<dbReference type="InterPro" id="IPR011006">
    <property type="entry name" value="CheY-like_superfamily"/>
</dbReference>
<protein>
    <submittedName>
        <fullName evidence="8">Response regulator</fullName>
    </submittedName>
</protein>
<dbReference type="InterPro" id="IPR058245">
    <property type="entry name" value="NreC/VraR/RcsB-like_REC"/>
</dbReference>
<reference evidence="8 9" key="1">
    <citation type="submission" date="2020-01" db="EMBL/GenBank/DDBJ databases">
        <title>Bacteria diversity of Porities sp.</title>
        <authorList>
            <person name="Wang G."/>
        </authorList>
    </citation>
    <scope>NUCLEOTIDE SEQUENCE [LARGE SCALE GENOMIC DNA]</scope>
    <source>
        <strain evidence="8 9">R33</strain>
    </source>
</reference>
<dbReference type="InterPro" id="IPR001789">
    <property type="entry name" value="Sig_transdc_resp-reg_receiver"/>
</dbReference>
<sequence length="221" mass="24834">MNNVSIVIADDHPLLLKGLYEELIANHYNVVGQASDGMNAFKLIIQYRPTIALIDIDMPFLTGFEVVKMAREKGVSTNFIVLSFHKEVSYLCQAKALQINGYLLKEDSFFEIERCIEAVAQDQTYFSPSLDLLTLHSASDELKKLTLLTASELTILKLVARQVTNIDIADHLCISVRTVEKHRSNIIAKLALKNGTNILTNWAITNQKVIQELQNSPFLTK</sequence>
<dbReference type="SUPFAM" id="SSF46894">
    <property type="entry name" value="C-terminal effector domain of the bipartite response regulators"/>
    <property type="match status" value="1"/>
</dbReference>
<dbReference type="InterPro" id="IPR039420">
    <property type="entry name" value="WalR-like"/>
</dbReference>
<keyword evidence="1 5" id="KW-0597">Phosphoprotein</keyword>
<evidence type="ECO:0000313" key="9">
    <source>
        <dbReference type="Proteomes" id="UP000475249"/>
    </source>
</evidence>
<keyword evidence="4" id="KW-0804">Transcription</keyword>
<keyword evidence="2" id="KW-0805">Transcription regulation</keyword>